<gene>
    <name evidence="1" type="ORF">SAMN05660199_03288</name>
</gene>
<dbReference type="EMBL" id="FNIR01000010">
    <property type="protein sequence ID" value="SDP15080.1"/>
    <property type="molecule type" value="Genomic_DNA"/>
</dbReference>
<dbReference type="OrthoDB" id="3696922at2"/>
<dbReference type="RefSeq" id="WP_131801765.1">
    <property type="nucleotide sequence ID" value="NZ_FNIR01000010.1"/>
</dbReference>
<evidence type="ECO:0000313" key="1">
    <source>
        <dbReference type="EMBL" id="SDP15080.1"/>
    </source>
</evidence>
<reference evidence="2" key="1">
    <citation type="submission" date="2016-10" db="EMBL/GenBank/DDBJ databases">
        <authorList>
            <person name="Varghese N."/>
            <person name="Submissions S."/>
        </authorList>
    </citation>
    <scope>NUCLEOTIDE SEQUENCE [LARGE SCALE GENOMIC DNA]</scope>
    <source>
        <strain evidence="2">DSM 45843</strain>
    </source>
</reference>
<evidence type="ECO:0000313" key="2">
    <source>
        <dbReference type="Proteomes" id="UP000199088"/>
    </source>
</evidence>
<sequence>MTGIDPEGRAAWQAQIPGLRRFWEPVVARVLADVERTTSVDVTWSVELVEWQLDPEPSPGFWLNPGPQPLPVRDVPFPSLQLRLLHQWFDLRVLDDAEEAAAELAGVLQDYVIEELPGAWPVCEGHAHPMQSDRTEDGAVWRCPVDPAGTTAIGCLTTVG</sequence>
<keyword evidence="2" id="KW-1185">Reference proteome</keyword>
<name>A0A1H0QD03_9ACTN</name>
<dbReference type="Proteomes" id="UP000199088">
    <property type="component" value="Unassembled WGS sequence"/>
</dbReference>
<accession>A0A1H0QD03</accession>
<organism evidence="1 2">
    <name type="scientific">Klenkia soli</name>
    <dbReference type="NCBI Taxonomy" id="1052260"/>
    <lineage>
        <taxon>Bacteria</taxon>
        <taxon>Bacillati</taxon>
        <taxon>Actinomycetota</taxon>
        <taxon>Actinomycetes</taxon>
        <taxon>Geodermatophilales</taxon>
        <taxon>Geodermatophilaceae</taxon>
        <taxon>Klenkia</taxon>
    </lineage>
</organism>
<dbReference type="STRING" id="1052260.SAMN05660199_03288"/>
<protein>
    <submittedName>
        <fullName evidence="1">Uncharacterized protein</fullName>
    </submittedName>
</protein>
<proteinExistence type="predicted"/>
<dbReference type="AlphaFoldDB" id="A0A1H0QD03"/>